<keyword evidence="2" id="KW-0472">Membrane</keyword>
<evidence type="ECO:0000313" key="4">
    <source>
        <dbReference type="Proteomes" id="UP000009168"/>
    </source>
</evidence>
<dbReference type="PANTHER" id="PTHR31398">
    <property type="entry name" value="MEIOTIC NUCLEAR DIVISION PROTEIN 1 HOMOLOG"/>
    <property type="match status" value="1"/>
</dbReference>
<dbReference type="GeneID" id="7837975"/>
<dbReference type="RefSeq" id="XP_001012865.2">
    <property type="nucleotide sequence ID" value="XM_001012865.2"/>
</dbReference>
<reference evidence="4" key="1">
    <citation type="journal article" date="2006" name="PLoS Biol.">
        <title>Macronuclear genome sequence of the ciliate Tetrahymena thermophila, a model eukaryote.</title>
        <authorList>
            <person name="Eisen J.A."/>
            <person name="Coyne R.S."/>
            <person name="Wu M."/>
            <person name="Wu D."/>
            <person name="Thiagarajan M."/>
            <person name="Wortman J.R."/>
            <person name="Badger J.H."/>
            <person name="Ren Q."/>
            <person name="Amedeo P."/>
            <person name="Jones K.M."/>
            <person name="Tallon L.J."/>
            <person name="Delcher A.L."/>
            <person name="Salzberg S.L."/>
            <person name="Silva J.C."/>
            <person name="Haas B.J."/>
            <person name="Majoros W.H."/>
            <person name="Farzad M."/>
            <person name="Carlton J.M."/>
            <person name="Smith R.K. Jr."/>
            <person name="Garg J."/>
            <person name="Pearlman R.E."/>
            <person name="Karrer K.M."/>
            <person name="Sun L."/>
            <person name="Manning G."/>
            <person name="Elde N.C."/>
            <person name="Turkewitz A.P."/>
            <person name="Asai D.J."/>
            <person name="Wilkes D.E."/>
            <person name="Wang Y."/>
            <person name="Cai H."/>
            <person name="Collins K."/>
            <person name="Stewart B.A."/>
            <person name="Lee S.R."/>
            <person name="Wilamowska K."/>
            <person name="Weinberg Z."/>
            <person name="Ruzzo W.L."/>
            <person name="Wloga D."/>
            <person name="Gaertig J."/>
            <person name="Frankel J."/>
            <person name="Tsao C.-C."/>
            <person name="Gorovsky M.A."/>
            <person name="Keeling P.J."/>
            <person name="Waller R.F."/>
            <person name="Patron N.J."/>
            <person name="Cherry J.M."/>
            <person name="Stover N.A."/>
            <person name="Krieger C.J."/>
            <person name="del Toro C."/>
            <person name="Ryder H.F."/>
            <person name="Williamson S.C."/>
            <person name="Barbeau R.A."/>
            <person name="Hamilton E.P."/>
            <person name="Orias E."/>
        </authorList>
    </citation>
    <scope>NUCLEOTIDE SEQUENCE [LARGE SCALE GENOMIC DNA]</scope>
    <source>
        <strain evidence="4">SB210</strain>
    </source>
</reference>
<gene>
    <name evidence="3" type="ORF">TTHERM_00094110</name>
</gene>
<sequence length="831" mass="97795">MLTKLDIFGSQIQLRFNKYSTYKTKFGSFVTILIIGFIFFRLFFIIQDVVQRVNPQVIYSERQVDDPAPFQVSSETFPIAFGMEDTVTSNYYIDESIYTVSASWNQKVKKLNETSNLYEQEWQKVNIELKPCTQENFKNKDNLHYYLKLNYTNMYCLPPDSIFQIQGDYTSDIYSEIQLKVKKCTQNCKPDDVINKQLLNSNFAMQLSDSYVDPTVKDNPFKVYSRDMFWPTSILMPKIVYLYLRNNYVYSDFGWFFSDFISQRFPAYSFYESSIFPPQFQDYYLSIVFRFEKQKEGSFKRSYQSFNNIISEIGGFTQSLLAIGYLICTKVSQLKLNQRLIKQAFNFEDSVKSDNNTNEKQIVVNELKEKLRFNKQNNTQQMNTTQQLQAEYTQINQNQFSPHRKLTDLKKRFDISVSGQNSRKHSVINTPTQSYQSATNIQIDQQSQFQFLHKTKQKNENQLFDLKFRVSDLNQKTIESSNKVNEQGIKIQDLGKQINLQDCKTSSPNRRFSKKQKDTENRNITQNEQKQILGYLLSEKCGSFIRSPSKKNTEILQNLSQKQANKLKKIIQKQDGKLVEDYFQKLMNEQTNSMKMTVWDYFKSLIFPFGKMKKKQKIIDYSLEKLYQKLDIFYIVKKLFEVDKLKRLLLDSDQIQLFEYMPKPTINPDIAQYKSGKDKQQSELDLLYQDNRSEIEKAKDAYFAYKNILNKQDPSILDYKIMNLLDSNLIGIFGGLSSDEDITNNNSIKDEASQENASESYSPQYKMQQTNNTNYCTQEFQQIKCKEKCFKVEILSNLSELEKSCDQVPIEELLQLPKEFYSKQNETGLIQ</sequence>
<dbReference type="AlphaFoldDB" id="Q235Y0"/>
<evidence type="ECO:0000256" key="1">
    <source>
        <dbReference type="SAM" id="MobiDB-lite"/>
    </source>
</evidence>
<organism evidence="3 4">
    <name type="scientific">Tetrahymena thermophila (strain SB210)</name>
    <dbReference type="NCBI Taxonomy" id="312017"/>
    <lineage>
        <taxon>Eukaryota</taxon>
        <taxon>Sar</taxon>
        <taxon>Alveolata</taxon>
        <taxon>Ciliophora</taxon>
        <taxon>Intramacronucleata</taxon>
        <taxon>Oligohymenophorea</taxon>
        <taxon>Hymenostomatida</taxon>
        <taxon>Tetrahymenina</taxon>
        <taxon>Tetrahymenidae</taxon>
        <taxon>Tetrahymena</taxon>
    </lineage>
</organism>
<dbReference type="PANTHER" id="PTHR31398:SF0">
    <property type="entry name" value="MEIOTIC NUCLEAR DIVISION PROTEIN 1 HOMOLOG"/>
    <property type="match status" value="1"/>
</dbReference>
<dbReference type="GO" id="GO:0005634">
    <property type="term" value="C:nucleus"/>
    <property type="evidence" value="ECO:0007669"/>
    <property type="project" value="TreeGrafter"/>
</dbReference>
<dbReference type="HOGENOM" id="CLU_009697_1_0_1"/>
<protein>
    <submittedName>
        <fullName evidence="3">Transmembrane protein, putative</fullName>
    </submittedName>
</protein>
<dbReference type="Proteomes" id="UP000009168">
    <property type="component" value="Unassembled WGS sequence"/>
</dbReference>
<dbReference type="GO" id="GO:0007131">
    <property type="term" value="P:reciprocal meiotic recombination"/>
    <property type="evidence" value="ECO:0007669"/>
    <property type="project" value="TreeGrafter"/>
</dbReference>
<name>Q235Y0_TETTS</name>
<keyword evidence="2 3" id="KW-0812">Transmembrane</keyword>
<feature type="transmembrane region" description="Helical" evidence="2">
    <location>
        <begin position="26"/>
        <end position="46"/>
    </location>
</feature>
<proteinExistence type="predicted"/>
<keyword evidence="2" id="KW-1133">Transmembrane helix</keyword>
<feature type="region of interest" description="Disordered" evidence="1">
    <location>
        <begin position="503"/>
        <end position="524"/>
    </location>
</feature>
<evidence type="ECO:0000256" key="2">
    <source>
        <dbReference type="SAM" id="Phobius"/>
    </source>
</evidence>
<keyword evidence="4" id="KW-1185">Reference proteome</keyword>
<dbReference type="KEGG" id="tet:TTHERM_00094110"/>
<dbReference type="OrthoDB" id="10691902at2759"/>
<accession>Q235Y0</accession>
<dbReference type="InParanoid" id="Q235Y0"/>
<evidence type="ECO:0000313" key="3">
    <source>
        <dbReference type="EMBL" id="EAR92620.2"/>
    </source>
</evidence>
<dbReference type="EMBL" id="GG662749">
    <property type="protein sequence ID" value="EAR92620.2"/>
    <property type="molecule type" value="Genomic_DNA"/>
</dbReference>